<comment type="pathway">
    <text evidence="2">Cofactor biosynthesis; thiamine diphosphate biosynthesis; thiamine diphosphate from thiamine phosphate: step 1/1.</text>
</comment>
<organism evidence="5 6">
    <name type="scientific">Caballeronia glebae</name>
    <dbReference type="NCBI Taxonomy" id="1777143"/>
    <lineage>
        <taxon>Bacteria</taxon>
        <taxon>Pseudomonadati</taxon>
        <taxon>Pseudomonadota</taxon>
        <taxon>Betaproteobacteria</taxon>
        <taxon>Burkholderiales</taxon>
        <taxon>Burkholderiaceae</taxon>
        <taxon>Caballeronia</taxon>
    </lineage>
</organism>
<sequence>MHFGYKCHDWKTSDRSAAQGSRRIARFFRDTRQAFWRPFAQHRSFILQRTKTYLSPTMLSEFSLIDRFFARRATAPSPRLEDAAATPLGIGDDCALIAPPVGHQLAISTDMLVEGRHFFADVDPYALGHKALAVNLSDLAAMGAAPHAFTLALALPRADEAWLQAFSDGLFALAERHDCALVGGDTTSGPLNICITVFGDVPQGAALRRDAARPGDDIWVSGTLGDARAGLGMLQGEWRAPGDAVAADWQRALERPEPRVALGLALRRVAHAALDISDGLAGDLMHILKRSGMRAVVDADAVPCSDAVRALPEAARRQCTLAGGDDYELCFTAPVDARDALAAIATAVKVPLTRIGTIELSGAPAIAWRDASGAPLSLTLQGFDHFHAE</sequence>
<feature type="binding site" evidence="2">
    <location>
        <position position="110"/>
    </location>
    <ligand>
        <name>Mg(2+)</name>
        <dbReference type="ChEBI" id="CHEBI:18420"/>
        <label>1</label>
    </ligand>
</feature>
<dbReference type="NCBIfam" id="TIGR01379">
    <property type="entry name" value="thiL"/>
    <property type="match status" value="1"/>
</dbReference>
<feature type="binding site" evidence="2">
    <location>
        <position position="109"/>
    </location>
    <ligand>
        <name>Mg(2+)</name>
        <dbReference type="ChEBI" id="CHEBI:18420"/>
        <label>1</label>
    </ligand>
</feature>
<dbReference type="InterPro" id="IPR036676">
    <property type="entry name" value="PurM-like_C_sf"/>
</dbReference>
<feature type="binding site" evidence="2">
    <location>
        <position position="185"/>
    </location>
    <ligand>
        <name>Mg(2+)</name>
        <dbReference type="ChEBI" id="CHEBI:18420"/>
        <label>1</label>
    </ligand>
</feature>
<keyword evidence="6" id="KW-1185">Reference proteome</keyword>
<feature type="binding site" evidence="2">
    <location>
        <position position="138"/>
    </location>
    <ligand>
        <name>Mg(2+)</name>
        <dbReference type="ChEBI" id="CHEBI:18420"/>
        <label>3</label>
    </ligand>
</feature>
<dbReference type="GO" id="GO:0009229">
    <property type="term" value="P:thiamine diphosphate biosynthetic process"/>
    <property type="evidence" value="ECO:0007669"/>
    <property type="project" value="UniProtKB-UniRule"/>
</dbReference>
<dbReference type="STRING" id="1777143.AWB82_02373"/>
<evidence type="ECO:0000256" key="1">
    <source>
        <dbReference type="ARBA" id="ARBA00022977"/>
    </source>
</evidence>
<dbReference type="HAMAP" id="MF_02128">
    <property type="entry name" value="TMP_kinase"/>
    <property type="match status" value="1"/>
</dbReference>
<reference evidence="5" key="1">
    <citation type="submission" date="2016-01" db="EMBL/GenBank/DDBJ databases">
        <authorList>
            <person name="Peeters C."/>
        </authorList>
    </citation>
    <scope>NUCLEOTIDE SEQUENCE [LARGE SCALE GENOMIC DNA]</scope>
    <source>
        <strain evidence="5">LMG 29325</strain>
    </source>
</reference>
<feature type="binding site" evidence="2">
    <location>
        <position position="209"/>
    </location>
    <ligand>
        <name>ATP</name>
        <dbReference type="ChEBI" id="CHEBI:30616"/>
    </ligand>
</feature>
<evidence type="ECO:0000313" key="5">
    <source>
        <dbReference type="EMBL" id="SAK57334.1"/>
    </source>
</evidence>
<dbReference type="PANTHER" id="PTHR30270:SF0">
    <property type="entry name" value="THIAMINE-MONOPHOSPHATE KINASE"/>
    <property type="match status" value="1"/>
</dbReference>
<feature type="binding site" evidence="2">
    <location>
        <position position="108"/>
    </location>
    <ligand>
        <name>Mg(2+)</name>
        <dbReference type="ChEBI" id="CHEBI:18420"/>
        <label>4</label>
    </ligand>
</feature>
<feature type="binding site" evidence="2">
    <location>
        <position position="278"/>
    </location>
    <ligand>
        <name>Mg(2+)</name>
        <dbReference type="ChEBI" id="CHEBI:18420"/>
        <label>5</label>
    </ligand>
</feature>
<feature type="binding site" evidence="2">
    <location>
        <position position="117"/>
    </location>
    <ligand>
        <name>substrate</name>
    </ligand>
</feature>
<comment type="caution">
    <text evidence="2">Lacks conserved residue(s) required for the propagation of feature annotation.</text>
</comment>
<proteinExistence type="inferred from homology"/>
<feature type="binding site" evidence="2">
    <location>
        <position position="110"/>
    </location>
    <ligand>
        <name>Mg(2+)</name>
        <dbReference type="ChEBI" id="CHEBI:18420"/>
        <label>2</label>
    </ligand>
</feature>
<dbReference type="SUPFAM" id="SSF56042">
    <property type="entry name" value="PurM C-terminal domain-like"/>
    <property type="match status" value="1"/>
</dbReference>
<feature type="binding site" evidence="2">
    <location>
        <begin position="184"/>
        <end position="185"/>
    </location>
    <ligand>
        <name>ATP</name>
        <dbReference type="ChEBI" id="CHEBI:30616"/>
    </ligand>
</feature>
<dbReference type="SUPFAM" id="SSF55326">
    <property type="entry name" value="PurM N-terminal domain-like"/>
    <property type="match status" value="1"/>
</dbReference>
<dbReference type="InterPro" id="IPR036921">
    <property type="entry name" value="PurM-like_N_sf"/>
</dbReference>
<feature type="domain" description="PurM-like N-terminal" evidence="3">
    <location>
        <begin position="91"/>
        <end position="199"/>
    </location>
</feature>
<keyword evidence="1 2" id="KW-0784">Thiamine biosynthesis</keyword>
<dbReference type="Gene3D" id="3.30.1330.10">
    <property type="entry name" value="PurM-like, N-terminal domain"/>
    <property type="match status" value="1"/>
</dbReference>
<accession>A0A158AHQ4</accession>
<gene>
    <name evidence="2" type="primary">thiL</name>
    <name evidence="5" type="ORF">AWB82_02373</name>
</gene>
<dbReference type="Pfam" id="PF02769">
    <property type="entry name" value="AIRS_C"/>
    <property type="match status" value="1"/>
</dbReference>
<comment type="similarity">
    <text evidence="2">Belongs to the thiamine-monophosphate kinase family.</text>
</comment>
<dbReference type="PANTHER" id="PTHR30270">
    <property type="entry name" value="THIAMINE-MONOPHOSPHATE KINASE"/>
    <property type="match status" value="1"/>
</dbReference>
<evidence type="ECO:0000256" key="2">
    <source>
        <dbReference type="HAMAP-Rule" id="MF_02128"/>
    </source>
</evidence>
<feature type="binding site" evidence="2">
    <location>
        <position position="138"/>
    </location>
    <ligand>
        <name>Mg(2+)</name>
        <dbReference type="ChEBI" id="CHEBI:18420"/>
        <label>2</label>
    </ligand>
</feature>
<dbReference type="Gene3D" id="3.90.650.10">
    <property type="entry name" value="PurM-like C-terminal domain"/>
    <property type="match status" value="1"/>
</dbReference>
<dbReference type="EMBL" id="FCOJ02000013">
    <property type="protein sequence ID" value="SAK57334.1"/>
    <property type="molecule type" value="Genomic_DNA"/>
</dbReference>
<dbReference type="UniPathway" id="UPA00060">
    <property type="reaction ID" value="UER00142"/>
</dbReference>
<feature type="binding site" evidence="2">
    <location>
        <position position="277"/>
    </location>
    <ligand>
        <name>ATP</name>
        <dbReference type="ChEBI" id="CHEBI:30616"/>
    </ligand>
</feature>
<feature type="binding site" evidence="2">
    <location>
        <position position="138"/>
    </location>
    <ligand>
        <name>Mg(2+)</name>
        <dbReference type="ChEBI" id="CHEBI:18420"/>
        <label>4</label>
    </ligand>
</feature>
<evidence type="ECO:0000259" key="3">
    <source>
        <dbReference type="Pfam" id="PF00586"/>
    </source>
</evidence>
<feature type="binding site" evidence="2">
    <location>
        <position position="383"/>
    </location>
    <ligand>
        <name>substrate</name>
    </ligand>
</feature>
<dbReference type="GO" id="GO:0009228">
    <property type="term" value="P:thiamine biosynthetic process"/>
    <property type="evidence" value="ECO:0007669"/>
    <property type="project" value="UniProtKB-KW"/>
</dbReference>
<keyword evidence="2" id="KW-0808">Transferase</keyword>
<keyword evidence="2" id="KW-0547">Nucleotide-binding</keyword>
<comment type="caution">
    <text evidence="5">The sequence shown here is derived from an EMBL/GenBank/DDBJ whole genome shotgun (WGS) entry which is preliminary data.</text>
</comment>
<comment type="catalytic activity">
    <reaction evidence="2">
        <text>thiamine phosphate + ATP = thiamine diphosphate + ADP</text>
        <dbReference type="Rhea" id="RHEA:15913"/>
        <dbReference type="ChEBI" id="CHEBI:30616"/>
        <dbReference type="ChEBI" id="CHEBI:37575"/>
        <dbReference type="ChEBI" id="CHEBI:58937"/>
        <dbReference type="ChEBI" id="CHEBI:456216"/>
        <dbReference type="EC" id="2.7.4.16"/>
    </reaction>
</comment>
<dbReference type="Proteomes" id="UP000054596">
    <property type="component" value="Unassembled WGS sequence"/>
</dbReference>
<evidence type="ECO:0000313" key="6">
    <source>
        <dbReference type="Proteomes" id="UP000054596"/>
    </source>
</evidence>
<feature type="binding site" evidence="2">
    <location>
        <position position="275"/>
    </location>
    <ligand>
        <name>Mg(2+)</name>
        <dbReference type="ChEBI" id="CHEBI:18420"/>
        <label>3</label>
    </ligand>
</feature>
<feature type="domain" description="PurM-like C-terminal" evidence="4">
    <location>
        <begin position="213"/>
        <end position="362"/>
    </location>
</feature>
<name>A0A158AHQ4_9BURK</name>
<dbReference type="InterPro" id="IPR006283">
    <property type="entry name" value="ThiL-like"/>
</dbReference>
<comment type="miscellaneous">
    <text evidence="2">Reaction mechanism of ThiL seems to utilize a direct, inline transfer of the gamma-phosphate of ATP to TMP rather than a phosphorylated enzyme intermediate.</text>
</comment>
<keyword evidence="2 5" id="KW-0418">Kinase</keyword>
<feature type="binding site" evidence="2">
    <location>
        <position position="93"/>
    </location>
    <ligand>
        <name>Mg(2+)</name>
        <dbReference type="ChEBI" id="CHEBI:18420"/>
        <label>3</label>
    </ligand>
</feature>
<dbReference type="InterPro" id="IPR016188">
    <property type="entry name" value="PurM-like_N"/>
</dbReference>
<dbReference type="GO" id="GO:0000287">
    <property type="term" value="F:magnesium ion binding"/>
    <property type="evidence" value="ECO:0007669"/>
    <property type="project" value="UniProtKB-UniRule"/>
</dbReference>
<dbReference type="CDD" id="cd02194">
    <property type="entry name" value="ThiL"/>
    <property type="match status" value="1"/>
</dbReference>
<keyword evidence="2" id="KW-0479">Metal-binding</keyword>
<evidence type="ECO:0000259" key="4">
    <source>
        <dbReference type="Pfam" id="PF02769"/>
    </source>
</evidence>
<dbReference type="AlphaFoldDB" id="A0A158AHQ4"/>
<keyword evidence="2" id="KW-0067">ATP-binding</keyword>
<dbReference type="EC" id="2.7.4.16" evidence="2"/>
<dbReference type="GO" id="GO:0005524">
    <property type="term" value="F:ATP binding"/>
    <property type="evidence" value="ECO:0007669"/>
    <property type="project" value="UniProtKB-UniRule"/>
</dbReference>
<dbReference type="GO" id="GO:0009030">
    <property type="term" value="F:thiamine-phosphate kinase activity"/>
    <property type="evidence" value="ECO:0007669"/>
    <property type="project" value="UniProtKB-UniRule"/>
</dbReference>
<keyword evidence="2" id="KW-0460">Magnesium</keyword>
<dbReference type="InterPro" id="IPR010918">
    <property type="entry name" value="PurM-like_C_dom"/>
</dbReference>
<dbReference type="Pfam" id="PF00586">
    <property type="entry name" value="AIRS"/>
    <property type="match status" value="1"/>
</dbReference>
<feature type="binding site" evidence="2">
    <location>
        <position position="325"/>
    </location>
    <ligand>
        <name>substrate</name>
    </ligand>
</feature>
<comment type="function">
    <text evidence="2">Catalyzes the ATP-dependent phosphorylation of thiamine-monophosphate (TMP) to form thiamine-pyrophosphate (TPP), the active form of vitamin B1.</text>
</comment>
<feature type="binding site" evidence="2">
    <location>
        <position position="93"/>
    </location>
    <ligand>
        <name>Mg(2+)</name>
        <dbReference type="ChEBI" id="CHEBI:18420"/>
        <label>4</label>
    </ligand>
</feature>
<protein>
    <recommendedName>
        <fullName evidence="2">Thiamine-monophosphate kinase</fullName>
        <shortName evidence="2">TMP kinase</shortName>
        <shortName evidence="2">Thiamine-phosphate kinase</shortName>
        <ecNumber evidence="2">2.7.4.16</ecNumber>
    </recommendedName>
</protein>